<evidence type="ECO:0000313" key="4">
    <source>
        <dbReference type="Proteomes" id="UP000243975"/>
    </source>
</evidence>
<dbReference type="Proteomes" id="UP000243975">
    <property type="component" value="Unassembled WGS sequence"/>
</dbReference>
<dbReference type="Gramene" id="KVI03627">
    <property type="protein sequence ID" value="KVI03627"/>
    <property type="gene ID" value="Ccrd_018057"/>
</dbReference>
<feature type="chain" id="PRO_5007119448" evidence="2">
    <location>
        <begin position="29"/>
        <end position="113"/>
    </location>
</feature>
<accession>A0A103Y6W3</accession>
<sequence length="113" mass="11834">MALDGIVNVNSLFTLGLFLGLAVNPTDPTYTLVDSSDTACLVPSSTAENLILEDQHPVRVGTNGTSVTTGTLTQSDSTTEGIPNLTCHCWPLPEEALAVKGARPPSTPVVRRS</sequence>
<keyword evidence="4" id="KW-1185">Reference proteome</keyword>
<evidence type="ECO:0000256" key="1">
    <source>
        <dbReference type="SAM" id="MobiDB-lite"/>
    </source>
</evidence>
<protein>
    <submittedName>
        <fullName evidence="3">Uncharacterized protein</fullName>
    </submittedName>
</protein>
<name>A0A103Y6W3_CYNCS</name>
<proteinExistence type="predicted"/>
<keyword evidence="2" id="KW-0732">Signal</keyword>
<evidence type="ECO:0000256" key="2">
    <source>
        <dbReference type="SAM" id="SignalP"/>
    </source>
</evidence>
<evidence type="ECO:0000313" key="3">
    <source>
        <dbReference type="EMBL" id="KVI03627.1"/>
    </source>
</evidence>
<dbReference type="PANTHER" id="PTHR33430">
    <property type="entry name" value="MATERNAL EFFECT EMBRYO ARREST PROTEIN"/>
    <property type="match status" value="1"/>
</dbReference>
<feature type="signal peptide" evidence="2">
    <location>
        <begin position="1"/>
        <end position="28"/>
    </location>
</feature>
<organism evidence="3 4">
    <name type="scientific">Cynara cardunculus var. scolymus</name>
    <name type="common">Globe artichoke</name>
    <name type="synonym">Cynara scolymus</name>
    <dbReference type="NCBI Taxonomy" id="59895"/>
    <lineage>
        <taxon>Eukaryota</taxon>
        <taxon>Viridiplantae</taxon>
        <taxon>Streptophyta</taxon>
        <taxon>Embryophyta</taxon>
        <taxon>Tracheophyta</taxon>
        <taxon>Spermatophyta</taxon>
        <taxon>Magnoliopsida</taxon>
        <taxon>eudicotyledons</taxon>
        <taxon>Gunneridae</taxon>
        <taxon>Pentapetalae</taxon>
        <taxon>asterids</taxon>
        <taxon>campanulids</taxon>
        <taxon>Asterales</taxon>
        <taxon>Asteraceae</taxon>
        <taxon>Carduoideae</taxon>
        <taxon>Cardueae</taxon>
        <taxon>Carduinae</taxon>
        <taxon>Cynara</taxon>
    </lineage>
</organism>
<feature type="region of interest" description="Disordered" evidence="1">
    <location>
        <begin position="60"/>
        <end position="79"/>
    </location>
</feature>
<dbReference type="PANTHER" id="PTHR33430:SF14">
    <property type="entry name" value="MATERNAL EFFECT EMBRYO ARREST 60"/>
    <property type="match status" value="1"/>
</dbReference>
<comment type="caution">
    <text evidence="3">The sequence shown here is derived from an EMBL/GenBank/DDBJ whole genome shotgun (WGS) entry which is preliminary data.</text>
</comment>
<dbReference type="AlphaFoldDB" id="A0A103Y6W3"/>
<dbReference type="EMBL" id="LEKV01002336">
    <property type="protein sequence ID" value="KVI03627.1"/>
    <property type="molecule type" value="Genomic_DNA"/>
</dbReference>
<gene>
    <name evidence="3" type="ORF">Ccrd_018057</name>
</gene>
<reference evidence="3 4" key="1">
    <citation type="journal article" date="2016" name="Sci. Rep.">
        <title>The genome sequence of the outbreeding globe artichoke constructed de novo incorporating a phase-aware low-pass sequencing strategy of F1 progeny.</title>
        <authorList>
            <person name="Scaglione D."/>
            <person name="Reyes-Chin-Wo S."/>
            <person name="Acquadro A."/>
            <person name="Froenicke L."/>
            <person name="Portis E."/>
            <person name="Beitel C."/>
            <person name="Tirone M."/>
            <person name="Mauro R."/>
            <person name="Lo Monaco A."/>
            <person name="Mauromicale G."/>
            <person name="Faccioli P."/>
            <person name="Cattivelli L."/>
            <person name="Rieseberg L."/>
            <person name="Michelmore R."/>
            <person name="Lanteri S."/>
        </authorList>
    </citation>
    <scope>NUCLEOTIDE SEQUENCE [LARGE SCALE GENOMIC DNA]</scope>
    <source>
        <strain evidence="3">2C</strain>
    </source>
</reference>